<evidence type="ECO:0000259" key="2">
    <source>
        <dbReference type="PROSITE" id="PS50304"/>
    </source>
</evidence>
<sequence length="1793" mass="201452">MCSVPGVPIAGSQVSVVVSRVELNQSAGLLELWVTLHQDTHQVCDQKHQDTSHVYEKMHQDIQLPKRVFCGPEGQRGDLCLANVDERWHRARIVSVHDQHYQVFLIDTGRPHRAACRELAWGRDECFILPPEVECCILANVVCAENWPERALNFLRSLPGKEFHGLVLHALMPERNILLDLPMISKHLCKEGVAKKILTSDFKDLVLKSLSLPREEPVTSREEQSSHLCRQLDDECSFFCPELSLNTYAAVRVTEAVHPGLLFCELLVFSKAFCLLSDQMNLELNAEASASESRPRAARTACAALGGDGRWRRAILNHNVRSEDATVEVFFVDEGKTEVIQAANIKDLEPKFLRMPVATYRCSLAGICDAWQWEQKDLDKLKSHTLHHELVGRFECHLLPEDRYTVRLYTDDACINDYFTDKTEATDQTDARPSFPHNRFQNYDAVNCSYSPKGLPQNTAPDSNVPLDTPFCDSLKVGANVNVNISSIDTANRFWCQRSDRNELDVLMSKLQVHYASAPPAPLLEHICVARNPDNNTWYRARVSANQPPSEVHVTFIDFGISKTLSLWELHPIDPTFLRLGAQAFPCALANLPPADVSCANQEFRMFVESAQSDGLQCVVKAVEADEEGGVLSVVELQTQTGGTSRVLAEKLAGKPSAFHHSHHRIQRNLKEKIRVTHSETVHCFYAQLDRNTQLLERVQSDIEKRIHESSAMISSFAVGDLCVARHTNSRWQRGQVVETFPQLKVHFVDFGEMLIVNQVDIQLFPQDAVAARILPVLAIPLALYDIPNTVPPEINDWFSAKVVGNMFTMSVEGSGQQGALCQESGLQVALCQGLDSVNAQVKEKIIDFNKTSSASNVVEQLSITEKPVMSQSLMEAHVDKNSVEITDTEMTEYAPDKPSPAETAPDKPSPAETAPDKPSPAETAPDKPSPAESTPDKPSPAPNLAYKTRLVTAQRQLLYASSITSPDYFWCQSSDADDLDQVTELAQVEGHAVQDPLFPLQLRPHQPCLALYKSDQQWYRAQVVCKNQSTFTVVFVDFGNEEDVRYEDVRPLSAELLAVAPQALLFHLDGAEETQQHWDEAFYNAFVSLIEGRALSITVLDVTHHPETQLPQYTVQIHDDAVHELMQRFEANESKAKTQRDGGSTVLYSSPNALLNKRLAVFVTFNSGPAHFWCQHKDSDKLNKIKEICKEGGWVEDPSFANSLSPGSPCLALDLKDNTWYRAQVISKEKDQVSVVFVDYGKETDIQSKNVRQIPTSLMTVQPQAFLCRFENCDEKTQWLSDEMCTRFVSALAERLHEARAVSVEHNEKFRVPQYVIKDDTGLFETLKSKFCQQQSDGSDKKNNEIKGTQPRASFMSVQIQKNCTIAAYATCVSGPDFFWCQLCDDAELDKVHKQAQVEGEVPLDMDFCNALVPGDPCLALFSDDHTWYRAQILSKSIKLKAVFIDYGNEDDVGFQDVRPISAALLSVPPRAFFCLLNGFKSQNHNGSWDQNADQFFHDLIVDRLLKVTPVRKFPNTETLLPQYAVELEVGTASVNLQMLTFWKNGASKNVPHSETTAVPEEQSVPAKAAEPVVPIRPVPFKSPDVTLYQTVLVHASCIVDPHFFWCQFDSGEEEQRLLKLAEECSHTQPVPTTLDKGAACLALFPEDQRWYRALVQAKTLHHSFHIVFIDYGNEAVDVTMRDTRVLTQSLLEAHPLAFLCALSGFDRLRGRWDDGTDESFYHLLLDQQLKVKIVDQETNAELGLPQYKVEVESEGGCDINQCMRQFWKESADQTLKRKYQDFESATMTETE</sequence>
<feature type="domain" description="Tudor" evidence="2">
    <location>
        <begin position="1412"/>
        <end position="1469"/>
    </location>
</feature>
<dbReference type="InterPro" id="IPR002999">
    <property type="entry name" value="Tudor"/>
</dbReference>
<dbReference type="SMART" id="SM00333">
    <property type="entry name" value="TUDOR"/>
    <property type="match status" value="8"/>
</dbReference>
<dbReference type="InterPro" id="IPR050621">
    <property type="entry name" value="Tudor_domain_containing"/>
</dbReference>
<dbReference type="Proteomes" id="UP001497482">
    <property type="component" value="Chromosome 7"/>
</dbReference>
<protein>
    <recommendedName>
        <fullName evidence="2">Tudor domain-containing protein</fullName>
    </recommendedName>
</protein>
<evidence type="ECO:0000256" key="1">
    <source>
        <dbReference type="SAM" id="MobiDB-lite"/>
    </source>
</evidence>
<feature type="domain" description="Tudor" evidence="2">
    <location>
        <begin position="1002"/>
        <end position="1060"/>
    </location>
</feature>
<dbReference type="PROSITE" id="PS50304">
    <property type="entry name" value="TUDOR"/>
    <property type="match status" value="7"/>
</dbReference>
<feature type="domain" description="Tudor" evidence="2">
    <location>
        <begin position="295"/>
        <end position="355"/>
    </location>
</feature>
<dbReference type="InterPro" id="IPR035437">
    <property type="entry name" value="SNase_OB-fold_sf"/>
</dbReference>
<evidence type="ECO:0000313" key="3">
    <source>
        <dbReference type="EMBL" id="CAL1612141.1"/>
    </source>
</evidence>
<dbReference type="Gene3D" id="2.40.50.90">
    <property type="match status" value="6"/>
</dbReference>
<keyword evidence="4" id="KW-1185">Reference proteome</keyword>
<dbReference type="Pfam" id="PF00567">
    <property type="entry name" value="TUDOR"/>
    <property type="match status" value="8"/>
</dbReference>
<reference evidence="3 4" key="1">
    <citation type="submission" date="2024-04" db="EMBL/GenBank/DDBJ databases">
        <authorList>
            <person name="Waldvogel A.-M."/>
            <person name="Schoenle A."/>
        </authorList>
    </citation>
    <scope>NUCLEOTIDE SEQUENCE [LARGE SCALE GENOMIC DNA]</scope>
</reference>
<proteinExistence type="predicted"/>
<dbReference type="EMBL" id="OZ035829">
    <property type="protein sequence ID" value="CAL1612141.1"/>
    <property type="molecule type" value="Genomic_DNA"/>
</dbReference>
<feature type="domain" description="Tudor" evidence="2">
    <location>
        <begin position="521"/>
        <end position="580"/>
    </location>
</feature>
<dbReference type="PANTHER" id="PTHR22948:SF15">
    <property type="entry name" value="TUDOR DOMAIN-CONTAINING PROTEIN 6"/>
    <property type="match status" value="1"/>
</dbReference>
<feature type="domain" description="Tudor" evidence="2">
    <location>
        <begin position="716"/>
        <end position="772"/>
    </location>
</feature>
<accession>A0AAV2MG12</accession>
<dbReference type="PANTHER" id="PTHR22948">
    <property type="entry name" value="TUDOR DOMAIN CONTAINING PROTEIN"/>
    <property type="match status" value="1"/>
</dbReference>
<dbReference type="SUPFAM" id="SSF63748">
    <property type="entry name" value="Tudor/PWWP/MBT"/>
    <property type="match status" value="8"/>
</dbReference>
<name>A0AAV2MG12_KNICA</name>
<dbReference type="Gene3D" id="2.30.30.140">
    <property type="match status" value="8"/>
</dbReference>
<feature type="region of interest" description="Disordered" evidence="1">
    <location>
        <begin position="892"/>
        <end position="944"/>
    </location>
</feature>
<feature type="domain" description="Tudor" evidence="2">
    <location>
        <begin position="1204"/>
        <end position="1262"/>
    </location>
</feature>
<feature type="domain" description="Tudor" evidence="2">
    <location>
        <begin position="1635"/>
        <end position="1694"/>
    </location>
</feature>
<evidence type="ECO:0000313" key="4">
    <source>
        <dbReference type="Proteomes" id="UP001497482"/>
    </source>
</evidence>
<organism evidence="3 4">
    <name type="scientific">Knipowitschia caucasica</name>
    <name type="common">Caucasian dwarf goby</name>
    <name type="synonym">Pomatoschistus caucasicus</name>
    <dbReference type="NCBI Taxonomy" id="637954"/>
    <lineage>
        <taxon>Eukaryota</taxon>
        <taxon>Metazoa</taxon>
        <taxon>Chordata</taxon>
        <taxon>Craniata</taxon>
        <taxon>Vertebrata</taxon>
        <taxon>Euteleostomi</taxon>
        <taxon>Actinopterygii</taxon>
        <taxon>Neopterygii</taxon>
        <taxon>Teleostei</taxon>
        <taxon>Neoteleostei</taxon>
        <taxon>Acanthomorphata</taxon>
        <taxon>Gobiaria</taxon>
        <taxon>Gobiiformes</taxon>
        <taxon>Gobioidei</taxon>
        <taxon>Gobiidae</taxon>
        <taxon>Gobiinae</taxon>
        <taxon>Knipowitschia</taxon>
    </lineage>
</organism>
<dbReference type="FunFam" id="2.30.30.140:FF:000018">
    <property type="entry name" value="Serine/threonine-protein kinase 31"/>
    <property type="match status" value="1"/>
</dbReference>
<gene>
    <name evidence="3" type="ORF">KC01_LOCUS38495</name>
</gene>